<protein>
    <submittedName>
        <fullName evidence="2">Uncharacterized protein</fullName>
    </submittedName>
</protein>
<evidence type="ECO:0000256" key="1">
    <source>
        <dbReference type="SAM" id="MobiDB-lite"/>
    </source>
</evidence>
<keyword evidence="3" id="KW-1185">Reference proteome</keyword>
<organism evidence="2 3">
    <name type="scientific">Pleurodeles waltl</name>
    <name type="common">Iberian ribbed newt</name>
    <dbReference type="NCBI Taxonomy" id="8319"/>
    <lineage>
        <taxon>Eukaryota</taxon>
        <taxon>Metazoa</taxon>
        <taxon>Chordata</taxon>
        <taxon>Craniata</taxon>
        <taxon>Vertebrata</taxon>
        <taxon>Euteleostomi</taxon>
        <taxon>Amphibia</taxon>
        <taxon>Batrachia</taxon>
        <taxon>Caudata</taxon>
        <taxon>Salamandroidea</taxon>
        <taxon>Salamandridae</taxon>
        <taxon>Pleurodelinae</taxon>
        <taxon>Pleurodeles</taxon>
    </lineage>
</organism>
<accession>A0AAV7NL53</accession>
<feature type="compositionally biased region" description="Basic residues" evidence="1">
    <location>
        <begin position="66"/>
        <end position="75"/>
    </location>
</feature>
<evidence type="ECO:0000313" key="2">
    <source>
        <dbReference type="EMBL" id="KAJ1115854.1"/>
    </source>
</evidence>
<evidence type="ECO:0000313" key="3">
    <source>
        <dbReference type="Proteomes" id="UP001066276"/>
    </source>
</evidence>
<sequence length="226" mass="24324">MRICAVTGLEHRYGNGIRTCGERRQLTGVKMLTWINVAPRWLSRREGVVSSATPNPDIGRQPAGATKRKRTRRGGTQKSGTTLITPTSGEGQTATESSPVGAFSEKILKETAAQPGGGGLVGSDSCAAVRRNEKDPPISQEWPLAQQHAIVTQVEDLSNINPTRDIGAGQNILQSPGGRDKENEKEMKILDWEKDSGDKFYSLTEESDFSSGDEHSLSKSGSSISS</sequence>
<proteinExistence type="predicted"/>
<gene>
    <name evidence="2" type="ORF">NDU88_004076</name>
</gene>
<feature type="compositionally biased region" description="Polar residues" evidence="1">
    <location>
        <begin position="83"/>
        <end position="98"/>
    </location>
</feature>
<dbReference type="AlphaFoldDB" id="A0AAV7NL53"/>
<feature type="region of interest" description="Disordered" evidence="1">
    <location>
        <begin position="203"/>
        <end position="226"/>
    </location>
</feature>
<dbReference type="Proteomes" id="UP001066276">
    <property type="component" value="Chromosome 8"/>
</dbReference>
<reference evidence="2" key="1">
    <citation type="journal article" date="2022" name="bioRxiv">
        <title>Sequencing and chromosome-scale assembly of the giantPleurodeles waltlgenome.</title>
        <authorList>
            <person name="Brown T."/>
            <person name="Elewa A."/>
            <person name="Iarovenko S."/>
            <person name="Subramanian E."/>
            <person name="Araus A.J."/>
            <person name="Petzold A."/>
            <person name="Susuki M."/>
            <person name="Suzuki K.-i.T."/>
            <person name="Hayashi T."/>
            <person name="Toyoda A."/>
            <person name="Oliveira C."/>
            <person name="Osipova E."/>
            <person name="Leigh N.D."/>
            <person name="Simon A."/>
            <person name="Yun M.H."/>
        </authorList>
    </citation>
    <scope>NUCLEOTIDE SEQUENCE</scope>
    <source>
        <strain evidence="2">20211129_DDA</strain>
        <tissue evidence="2">Liver</tissue>
    </source>
</reference>
<comment type="caution">
    <text evidence="2">The sequence shown here is derived from an EMBL/GenBank/DDBJ whole genome shotgun (WGS) entry which is preliminary data.</text>
</comment>
<feature type="region of interest" description="Disordered" evidence="1">
    <location>
        <begin position="46"/>
        <end position="98"/>
    </location>
</feature>
<dbReference type="EMBL" id="JANPWB010000012">
    <property type="protein sequence ID" value="KAJ1115854.1"/>
    <property type="molecule type" value="Genomic_DNA"/>
</dbReference>
<name>A0AAV7NL53_PLEWA</name>
<feature type="region of interest" description="Disordered" evidence="1">
    <location>
        <begin position="161"/>
        <end position="184"/>
    </location>
</feature>